<dbReference type="KEGG" id="vde:111247627"/>
<dbReference type="RefSeq" id="XP_022654546.1">
    <property type="nucleotide sequence ID" value="XM_022798811.1"/>
</dbReference>
<organism evidence="1 2">
    <name type="scientific">Varroa destructor</name>
    <name type="common">Honeybee mite</name>
    <dbReference type="NCBI Taxonomy" id="109461"/>
    <lineage>
        <taxon>Eukaryota</taxon>
        <taxon>Metazoa</taxon>
        <taxon>Ecdysozoa</taxon>
        <taxon>Arthropoda</taxon>
        <taxon>Chelicerata</taxon>
        <taxon>Arachnida</taxon>
        <taxon>Acari</taxon>
        <taxon>Parasitiformes</taxon>
        <taxon>Mesostigmata</taxon>
        <taxon>Gamasina</taxon>
        <taxon>Dermanyssoidea</taxon>
        <taxon>Varroidae</taxon>
        <taxon>Varroa</taxon>
    </lineage>
</organism>
<evidence type="ECO:0000313" key="2">
    <source>
        <dbReference type="Proteomes" id="UP000594260"/>
    </source>
</evidence>
<dbReference type="AlphaFoldDB" id="A0A7M7JNR6"/>
<protein>
    <submittedName>
        <fullName evidence="1">Uncharacterized protein</fullName>
    </submittedName>
</protein>
<dbReference type="GeneID" id="111247627"/>
<dbReference type="Proteomes" id="UP000594260">
    <property type="component" value="Unplaced"/>
</dbReference>
<dbReference type="InParanoid" id="A0A7M7JNR6"/>
<dbReference type="OrthoDB" id="10457430at2759"/>
<keyword evidence="2" id="KW-1185">Reference proteome</keyword>
<dbReference type="EnsemblMetazoa" id="XM_022798811">
    <property type="protein sequence ID" value="XP_022654546"/>
    <property type="gene ID" value="LOC111247627"/>
</dbReference>
<sequence length="273" mass="31404">MTHRHSIQLIAPAATFSQEIIADTVRFLQEDEFHLPDDPDKLDDFHDEKLRQMDAIANEFQSLNDLANELIDLKVNELLLKTTDVLNETDLDYRRQVADLEAQCQRRIDSAGARLTLRLRSIRELGRANELLELLQVEHAKARARQEVLCNIYTELEKTLSERMLNKLSELRRAQRRAFKRRLAFGDGEVQEDTDSVTDTDSVAFRPAKRPQGVACPYIVYTLRPHEIEEDLRAIQQSFLCQPSVSTIDLYPKSDPVLQADCKEVKDVSSDLE</sequence>
<evidence type="ECO:0000313" key="1">
    <source>
        <dbReference type="EnsemblMetazoa" id="XP_022654546"/>
    </source>
</evidence>
<name>A0A7M7JNR6_VARDE</name>
<proteinExistence type="predicted"/>
<reference evidence="1" key="1">
    <citation type="submission" date="2021-01" db="UniProtKB">
        <authorList>
            <consortium name="EnsemblMetazoa"/>
        </authorList>
    </citation>
    <scope>IDENTIFICATION</scope>
</reference>
<accession>A0A7M7JNR6</accession>